<proteinExistence type="predicted"/>
<comment type="caution">
    <text evidence="1">The sequence shown here is derived from an EMBL/GenBank/DDBJ whole genome shotgun (WGS) entry which is preliminary data.</text>
</comment>
<dbReference type="AlphaFoldDB" id="A0AAV4CY58"/>
<sequence length="83" mass="9834">MTGLMMCWNLNDLMNRCLCRHRPYHCRRHQRGHCRRHRHQSNGTWPPDVSRDDRVLVRVCGESGSGVECVESGPRQVEWLHLQ</sequence>
<dbReference type="EMBL" id="BLXT01007133">
    <property type="protein sequence ID" value="GFO36720.1"/>
    <property type="molecule type" value="Genomic_DNA"/>
</dbReference>
<organism evidence="1 2">
    <name type="scientific">Plakobranchus ocellatus</name>
    <dbReference type="NCBI Taxonomy" id="259542"/>
    <lineage>
        <taxon>Eukaryota</taxon>
        <taxon>Metazoa</taxon>
        <taxon>Spiralia</taxon>
        <taxon>Lophotrochozoa</taxon>
        <taxon>Mollusca</taxon>
        <taxon>Gastropoda</taxon>
        <taxon>Heterobranchia</taxon>
        <taxon>Euthyneura</taxon>
        <taxon>Panpulmonata</taxon>
        <taxon>Sacoglossa</taxon>
        <taxon>Placobranchoidea</taxon>
        <taxon>Plakobranchidae</taxon>
        <taxon>Plakobranchus</taxon>
    </lineage>
</organism>
<accession>A0AAV4CY58</accession>
<keyword evidence="2" id="KW-1185">Reference proteome</keyword>
<gene>
    <name evidence="1" type="ORF">PoB_006322500</name>
</gene>
<evidence type="ECO:0000313" key="2">
    <source>
        <dbReference type="Proteomes" id="UP000735302"/>
    </source>
</evidence>
<name>A0AAV4CY58_9GAST</name>
<reference evidence="1 2" key="1">
    <citation type="journal article" date="2021" name="Elife">
        <title>Chloroplast acquisition without the gene transfer in kleptoplastic sea slugs, Plakobranchus ocellatus.</title>
        <authorList>
            <person name="Maeda T."/>
            <person name="Takahashi S."/>
            <person name="Yoshida T."/>
            <person name="Shimamura S."/>
            <person name="Takaki Y."/>
            <person name="Nagai Y."/>
            <person name="Toyoda A."/>
            <person name="Suzuki Y."/>
            <person name="Arimoto A."/>
            <person name="Ishii H."/>
            <person name="Satoh N."/>
            <person name="Nishiyama T."/>
            <person name="Hasebe M."/>
            <person name="Maruyama T."/>
            <person name="Minagawa J."/>
            <person name="Obokata J."/>
            <person name="Shigenobu S."/>
        </authorList>
    </citation>
    <scope>NUCLEOTIDE SEQUENCE [LARGE SCALE GENOMIC DNA]</scope>
</reference>
<dbReference type="Proteomes" id="UP000735302">
    <property type="component" value="Unassembled WGS sequence"/>
</dbReference>
<protein>
    <submittedName>
        <fullName evidence="1">Uncharacterized protein</fullName>
    </submittedName>
</protein>
<evidence type="ECO:0000313" key="1">
    <source>
        <dbReference type="EMBL" id="GFO36720.1"/>
    </source>
</evidence>